<dbReference type="SUPFAM" id="SSF56978">
    <property type="entry name" value="Perfringolysin"/>
    <property type="match status" value="1"/>
</dbReference>
<organism evidence="2 3">
    <name type="scientific">Chitinophaga fulva</name>
    <dbReference type="NCBI Taxonomy" id="2728842"/>
    <lineage>
        <taxon>Bacteria</taxon>
        <taxon>Pseudomonadati</taxon>
        <taxon>Bacteroidota</taxon>
        <taxon>Chitinophagia</taxon>
        <taxon>Chitinophagales</taxon>
        <taxon>Chitinophagaceae</taxon>
        <taxon>Chitinophaga</taxon>
    </lineage>
</organism>
<sequence>MILKNTVVALSVAMIVISCGKKETPNRPPDPTPTTPETPTNPVASGTAKKARMDSLTNVIKKWQLNNIVRDSVWQDSAGVSFFIRYTAGWYRYNDNNLFPGNTINPVKFKNSNELEFVTGPENQQVKIFNSNHVVKPFDTLVTASKAAVDGTIRYWFRENKGTVSGAGSGKAVRFTDYATLFLSFPGTLTNRFFDPVPVSQLIPVAQHASLDKKIGCMVYSVASYYTVYFDYLDGLQRYKDYYATNTVNKGFISSVSYGHEVYVFVESDATEDKLIAAINRTLDGTATGEDIELLRQSHSRVYYRHTAADKVAKENLNGYDRLNEFVRITRNTPFQYTGVPVYYGVTNATPEDIEADRILKVDYKL</sequence>
<dbReference type="PROSITE" id="PS51257">
    <property type="entry name" value="PROKAR_LIPOPROTEIN"/>
    <property type="match status" value="1"/>
</dbReference>
<dbReference type="InterPro" id="IPR036359">
    <property type="entry name" value="Thiol_cytolysin_sf"/>
</dbReference>
<gene>
    <name evidence="2" type="ORF">HHL17_24385</name>
</gene>
<dbReference type="AlphaFoldDB" id="A0A848GXH9"/>
<dbReference type="Proteomes" id="UP000583266">
    <property type="component" value="Unassembled WGS sequence"/>
</dbReference>
<proteinExistence type="predicted"/>
<feature type="compositionally biased region" description="Pro residues" evidence="1">
    <location>
        <begin position="26"/>
        <end position="36"/>
    </location>
</feature>
<evidence type="ECO:0000256" key="1">
    <source>
        <dbReference type="SAM" id="MobiDB-lite"/>
    </source>
</evidence>
<feature type="region of interest" description="Disordered" evidence="1">
    <location>
        <begin position="21"/>
        <end position="49"/>
    </location>
</feature>
<evidence type="ECO:0000313" key="2">
    <source>
        <dbReference type="EMBL" id="NML40358.1"/>
    </source>
</evidence>
<dbReference type="RefSeq" id="WP_169227462.1">
    <property type="nucleotide sequence ID" value="NZ_JABBGC010000003.1"/>
</dbReference>
<accession>A0A848GXH9</accession>
<dbReference type="EMBL" id="JABBGC010000003">
    <property type="protein sequence ID" value="NML40358.1"/>
    <property type="molecule type" value="Genomic_DNA"/>
</dbReference>
<keyword evidence="3" id="KW-1185">Reference proteome</keyword>
<protein>
    <recommendedName>
        <fullName evidence="4">Thiol-activated cytolysin</fullName>
    </recommendedName>
</protein>
<reference evidence="2 3" key="1">
    <citation type="submission" date="2020-04" db="EMBL/GenBank/DDBJ databases">
        <title>Chitinophaga sp. G-6-1-13 sp. nov., isolated from soil.</title>
        <authorList>
            <person name="Dahal R.H."/>
            <person name="Chaudhary D.K."/>
        </authorList>
    </citation>
    <scope>NUCLEOTIDE SEQUENCE [LARGE SCALE GENOMIC DNA]</scope>
    <source>
        <strain evidence="2 3">G-6-1-13</strain>
    </source>
</reference>
<dbReference type="GO" id="GO:0015485">
    <property type="term" value="F:cholesterol binding"/>
    <property type="evidence" value="ECO:0007669"/>
    <property type="project" value="InterPro"/>
</dbReference>
<name>A0A848GXH9_9BACT</name>
<evidence type="ECO:0008006" key="4">
    <source>
        <dbReference type="Google" id="ProtNLM"/>
    </source>
</evidence>
<evidence type="ECO:0000313" key="3">
    <source>
        <dbReference type="Proteomes" id="UP000583266"/>
    </source>
</evidence>
<comment type="caution">
    <text evidence="2">The sequence shown here is derived from an EMBL/GenBank/DDBJ whole genome shotgun (WGS) entry which is preliminary data.</text>
</comment>